<evidence type="ECO:0000259" key="13">
    <source>
        <dbReference type="PROSITE" id="PS51093"/>
    </source>
</evidence>
<evidence type="ECO:0000259" key="14">
    <source>
        <dbReference type="PROSITE" id="PS51098"/>
    </source>
</evidence>
<organism evidence="16 17">
    <name type="scientific">Dielma fastidiosa</name>
    <dbReference type="NCBI Taxonomy" id="1034346"/>
    <lineage>
        <taxon>Bacteria</taxon>
        <taxon>Bacillati</taxon>
        <taxon>Bacillota</taxon>
        <taxon>Erysipelotrichia</taxon>
        <taxon>Erysipelotrichales</taxon>
        <taxon>Erysipelotrichaceae</taxon>
        <taxon>Dielma</taxon>
    </lineage>
</organism>
<dbReference type="NCBIfam" id="TIGR00830">
    <property type="entry name" value="PTBA"/>
    <property type="match status" value="1"/>
</dbReference>
<dbReference type="InterPro" id="IPR003352">
    <property type="entry name" value="PTS_EIIC"/>
</dbReference>
<dbReference type="STRING" id="1034346.GCA_000313565_02851"/>
<evidence type="ECO:0000313" key="17">
    <source>
        <dbReference type="Proteomes" id="UP000247612"/>
    </source>
</evidence>
<feature type="transmembrane region" description="Helical" evidence="12">
    <location>
        <begin position="343"/>
        <end position="361"/>
    </location>
</feature>
<comment type="subcellular location">
    <subcellularLocation>
        <location evidence="1">Cell membrane</location>
        <topology evidence="1">Multi-pass membrane protein</topology>
    </subcellularLocation>
</comment>
<evidence type="ECO:0000256" key="6">
    <source>
        <dbReference type="ARBA" id="ARBA00022683"/>
    </source>
</evidence>
<feature type="domain" description="PTS EIIA type-1" evidence="13">
    <location>
        <begin position="27"/>
        <end position="131"/>
    </location>
</feature>
<sequence length="616" mass="66169">MDMNKKLKIDVLSPAAGQYVPLREIKDETFNSGVMGSGFGIMPTKGVIYAPVNGTVSMLFPTGHAIGFTAENGLEILVHIGIDTVNLNGKGFEVLKKTGDTVHANEAVIKFDIDAIKEAGLDPTVIVIYTNESKYTIENYEAVQLALDTRVAQSFRKEANVMKKDLSKYEYGAMCSEILEIIGGKENIANVFHCITRLRIVPVNRDLVDIEKLKNVKGILKVVESSGQIQCVIGTTVPEVFNEFVEISGVTAESTSTGNIKEKKPNLITRGLNTLASCVSPGLYAIVAGGMIKGIVALITALGLVDASSQIITVLNAVGDAPFYFMPFTVGFNAAKRFKVKEVFGIMTAGILMYSTFAAPAEGITGYAFGFLTIPAYNYKASIFPVILSVWIFSLIFHFIDKKMPKNLRIVFSGALSFLIAAPLFLAFAAPIGNEIAKLMTGTFAWLFTNAGPFAGALFCGIIPLTIIFGIKGWSAIELQNLSTLGYDYMLPNFFYSNLAVSGAILAYSLKQKPSDNRSAAISTGLVCILGITEPALYGYALPEKKPLYAAMLGGAIAGAVAMLLGVVTYAFSMPGITSIATYVDNGNNFLMLLITMAVAWGASFAISYAITKKEQ</sequence>
<dbReference type="InterPro" id="IPR050558">
    <property type="entry name" value="PTS_Sugar-Specific_Components"/>
</dbReference>
<dbReference type="GO" id="GO:0090589">
    <property type="term" value="F:protein-phosphocysteine-trehalose phosphotransferase system transporter activity"/>
    <property type="evidence" value="ECO:0007669"/>
    <property type="project" value="TreeGrafter"/>
</dbReference>
<keyword evidence="17" id="KW-1185">Reference proteome</keyword>
<feature type="transmembrane region" description="Helical" evidence="12">
    <location>
        <begin position="444"/>
        <end position="469"/>
    </location>
</feature>
<dbReference type="PROSITE" id="PS51103">
    <property type="entry name" value="PTS_EIIC_TYPE_1"/>
    <property type="match status" value="1"/>
</dbReference>
<keyword evidence="9 12" id="KW-1133">Transmembrane helix</keyword>
<dbReference type="InterPro" id="IPR001127">
    <property type="entry name" value="PTS_EIIA_1_perm"/>
</dbReference>
<dbReference type="PROSITE" id="PS51093">
    <property type="entry name" value="PTS_EIIA_TYPE_1"/>
    <property type="match status" value="1"/>
</dbReference>
<evidence type="ECO:0000256" key="5">
    <source>
        <dbReference type="ARBA" id="ARBA00022679"/>
    </source>
</evidence>
<evidence type="ECO:0000256" key="2">
    <source>
        <dbReference type="ARBA" id="ARBA00022448"/>
    </source>
</evidence>
<keyword evidence="4" id="KW-0762">Sugar transport</keyword>
<dbReference type="PROSITE" id="PS51098">
    <property type="entry name" value="PTS_EIIB_TYPE_1"/>
    <property type="match status" value="1"/>
</dbReference>
<keyword evidence="10 12" id="KW-0472">Membrane</keyword>
<protein>
    <submittedName>
        <fullName evidence="16">PTS system beta-glucosides-specific IIC component</fullName>
    </submittedName>
</protein>
<evidence type="ECO:0000256" key="3">
    <source>
        <dbReference type="ARBA" id="ARBA00022475"/>
    </source>
</evidence>
<feature type="transmembrane region" description="Helical" evidence="12">
    <location>
        <begin position="283"/>
        <end position="305"/>
    </location>
</feature>
<evidence type="ECO:0000313" key="16">
    <source>
        <dbReference type="EMBL" id="PXX78660.1"/>
    </source>
</evidence>
<dbReference type="GO" id="GO:0016301">
    <property type="term" value="F:kinase activity"/>
    <property type="evidence" value="ECO:0007669"/>
    <property type="project" value="UniProtKB-KW"/>
</dbReference>
<keyword evidence="2" id="KW-0813">Transport</keyword>
<dbReference type="InterPro" id="IPR036878">
    <property type="entry name" value="Glu_permease_IIB"/>
</dbReference>
<evidence type="ECO:0000256" key="7">
    <source>
        <dbReference type="ARBA" id="ARBA00022692"/>
    </source>
</evidence>
<dbReference type="GO" id="GO:0015771">
    <property type="term" value="P:trehalose transport"/>
    <property type="evidence" value="ECO:0007669"/>
    <property type="project" value="TreeGrafter"/>
</dbReference>
<dbReference type="Gene3D" id="3.30.1360.60">
    <property type="entry name" value="Glucose permease domain IIB"/>
    <property type="match status" value="1"/>
</dbReference>
<reference evidence="16 17" key="1">
    <citation type="submission" date="2018-05" db="EMBL/GenBank/DDBJ databases">
        <title>Genomic Encyclopedia of Type Strains, Phase IV (KMG-IV): sequencing the most valuable type-strain genomes for metagenomic binning, comparative biology and taxonomic classification.</title>
        <authorList>
            <person name="Goeker M."/>
        </authorList>
    </citation>
    <scope>NUCLEOTIDE SEQUENCE [LARGE SCALE GENOMIC DNA]</scope>
    <source>
        <strain evidence="16 17">JC118</strain>
    </source>
</reference>
<dbReference type="Proteomes" id="UP000247612">
    <property type="component" value="Unassembled WGS sequence"/>
</dbReference>
<keyword evidence="7 12" id="KW-0812">Transmembrane</keyword>
<dbReference type="SUPFAM" id="SSF51261">
    <property type="entry name" value="Duplicated hybrid motif"/>
    <property type="match status" value="1"/>
</dbReference>
<keyword evidence="3" id="KW-1003">Cell membrane</keyword>
<feature type="transmembrane region" description="Helical" evidence="12">
    <location>
        <begin position="311"/>
        <end position="331"/>
    </location>
</feature>
<dbReference type="InterPro" id="IPR011055">
    <property type="entry name" value="Dup_hybrid_motif"/>
</dbReference>
<feature type="domain" description="PTS EIIB type-1" evidence="14">
    <location>
        <begin position="172"/>
        <end position="254"/>
    </location>
</feature>
<evidence type="ECO:0000259" key="15">
    <source>
        <dbReference type="PROSITE" id="PS51103"/>
    </source>
</evidence>
<dbReference type="EMBL" id="QJKH01000007">
    <property type="protein sequence ID" value="PXX78660.1"/>
    <property type="molecule type" value="Genomic_DNA"/>
</dbReference>
<dbReference type="SUPFAM" id="SSF55604">
    <property type="entry name" value="Glucose permease domain IIB"/>
    <property type="match status" value="1"/>
</dbReference>
<evidence type="ECO:0000256" key="8">
    <source>
        <dbReference type="ARBA" id="ARBA00022777"/>
    </source>
</evidence>
<feature type="transmembrane region" description="Helical" evidence="12">
    <location>
        <begin position="381"/>
        <end position="400"/>
    </location>
</feature>
<dbReference type="InterPro" id="IPR018113">
    <property type="entry name" value="PTrfase_EIIB_Cys"/>
</dbReference>
<feature type="domain" description="PTS EIIC type-1" evidence="15">
    <location>
        <begin position="273"/>
        <end position="616"/>
    </location>
</feature>
<evidence type="ECO:0000256" key="9">
    <source>
        <dbReference type="ARBA" id="ARBA00022989"/>
    </source>
</evidence>
<dbReference type="GO" id="GO:0008982">
    <property type="term" value="F:protein-N(PI)-phosphohistidine-sugar phosphotransferase activity"/>
    <property type="evidence" value="ECO:0007669"/>
    <property type="project" value="InterPro"/>
</dbReference>
<gene>
    <name evidence="16" type="ORF">DES51_107201</name>
</gene>
<dbReference type="Gene3D" id="2.70.70.10">
    <property type="entry name" value="Glucose Permease (Domain IIA)"/>
    <property type="match status" value="1"/>
</dbReference>
<dbReference type="PANTHER" id="PTHR30175">
    <property type="entry name" value="PHOSPHOTRANSFERASE SYSTEM TRANSPORT PROTEIN"/>
    <property type="match status" value="1"/>
</dbReference>
<dbReference type="Pfam" id="PF00367">
    <property type="entry name" value="PTS_EIIB"/>
    <property type="match status" value="1"/>
</dbReference>
<feature type="transmembrane region" description="Helical" evidence="12">
    <location>
        <begin position="548"/>
        <end position="570"/>
    </location>
</feature>
<keyword evidence="5" id="KW-0808">Transferase</keyword>
<feature type="transmembrane region" description="Helical" evidence="12">
    <location>
        <begin position="520"/>
        <end position="541"/>
    </location>
</feature>
<dbReference type="FunFam" id="2.70.70.10:FF:000001">
    <property type="entry name" value="PTS system glucose-specific IIA component"/>
    <property type="match status" value="1"/>
</dbReference>
<dbReference type="InterPro" id="IPR013013">
    <property type="entry name" value="PTS_EIIC_1"/>
</dbReference>
<evidence type="ECO:0000256" key="10">
    <source>
        <dbReference type="ARBA" id="ARBA00023136"/>
    </source>
</evidence>
<dbReference type="AlphaFoldDB" id="A0A318KM95"/>
<dbReference type="PROSITE" id="PS00371">
    <property type="entry name" value="PTS_EIIA_TYPE_1_HIS"/>
    <property type="match status" value="1"/>
</dbReference>
<dbReference type="Pfam" id="PF02378">
    <property type="entry name" value="PTS_EIIC"/>
    <property type="match status" value="1"/>
</dbReference>
<dbReference type="Pfam" id="PF00358">
    <property type="entry name" value="PTS_EIIA_1"/>
    <property type="match status" value="1"/>
</dbReference>
<feature type="transmembrane region" description="Helical" evidence="12">
    <location>
        <begin position="490"/>
        <end position="508"/>
    </location>
</feature>
<dbReference type="GO" id="GO:0009401">
    <property type="term" value="P:phosphoenolpyruvate-dependent sugar phosphotransferase system"/>
    <property type="evidence" value="ECO:0007669"/>
    <property type="project" value="UniProtKB-KW"/>
</dbReference>
<accession>A0A318KM95</accession>
<evidence type="ECO:0000256" key="4">
    <source>
        <dbReference type="ARBA" id="ARBA00022597"/>
    </source>
</evidence>
<evidence type="ECO:0000256" key="11">
    <source>
        <dbReference type="PROSITE-ProRule" id="PRU00421"/>
    </source>
</evidence>
<dbReference type="FunFam" id="3.30.1360.60:FF:000001">
    <property type="entry name" value="PTS system glucose-specific IIBC component PtsG"/>
    <property type="match status" value="1"/>
</dbReference>
<feature type="transmembrane region" description="Helical" evidence="12">
    <location>
        <begin position="590"/>
        <end position="611"/>
    </location>
</feature>
<feature type="transmembrane region" description="Helical" evidence="12">
    <location>
        <begin position="412"/>
        <end position="432"/>
    </location>
</feature>
<dbReference type="InterPro" id="IPR001996">
    <property type="entry name" value="PTS_IIB_1"/>
</dbReference>
<dbReference type="RefSeq" id="WP_022939134.1">
    <property type="nucleotide sequence ID" value="NZ_CABKRQ010000008.1"/>
</dbReference>
<keyword evidence="8" id="KW-0418">Kinase</keyword>
<evidence type="ECO:0000256" key="12">
    <source>
        <dbReference type="SAM" id="Phobius"/>
    </source>
</evidence>
<dbReference type="GO" id="GO:0005886">
    <property type="term" value="C:plasma membrane"/>
    <property type="evidence" value="ECO:0007669"/>
    <property type="project" value="UniProtKB-SubCell"/>
</dbReference>
<name>A0A318KM95_9FIRM</name>
<evidence type="ECO:0000256" key="1">
    <source>
        <dbReference type="ARBA" id="ARBA00004651"/>
    </source>
</evidence>
<proteinExistence type="predicted"/>
<dbReference type="CDD" id="cd00212">
    <property type="entry name" value="PTS_IIB_glc"/>
    <property type="match status" value="1"/>
</dbReference>
<dbReference type="PANTHER" id="PTHR30175:SF1">
    <property type="entry name" value="PTS SYSTEM ARBUTIN-, CELLOBIOSE-, AND SALICIN-SPECIFIC EIIBC COMPONENT-RELATED"/>
    <property type="match status" value="1"/>
</dbReference>
<comment type="caution">
    <text evidence="16">The sequence shown here is derived from an EMBL/GenBank/DDBJ whole genome shotgun (WGS) entry which is preliminary data.</text>
</comment>
<feature type="active site" description="Phosphocysteine intermediate; for EIIB activity" evidence="11">
    <location>
        <position position="194"/>
    </location>
</feature>
<keyword evidence="6" id="KW-0598">Phosphotransferase system</keyword>